<dbReference type="EMBL" id="JAWRVE010000003">
    <property type="protein sequence ID" value="KAL1882837.1"/>
    <property type="molecule type" value="Genomic_DNA"/>
</dbReference>
<feature type="region of interest" description="Disordered" evidence="1">
    <location>
        <begin position="272"/>
        <end position="307"/>
    </location>
</feature>
<evidence type="ECO:0000313" key="2">
    <source>
        <dbReference type="EMBL" id="KAL1882837.1"/>
    </source>
</evidence>
<sequence>MEEHSDVDEADLHEEIEDDSEDVEDYSDETESDLEHGSEAQFSQAVNTIRTRSESFKYPEALYEFLYKYRDILEYSSPVSGTLLHSIASTTPEEYSDVAALAQRLIQEHPQLLCETDGERLTPLSMALVEARRHFIVTILRICSDDPNCSRALGEALQVGDRHGRTALHHLSRNPSRFKASLIVKVLSFATDGALALKDEGGRTPLYHVIKSERWRRSTIEVIKYFLARDAAAQEMSRTRELSSESIHTFLDVIDDHGLSAYEFLVPFEKNQRDRPKMKPPGPERNNDAEEPESMRPVTDRTSDQVANTSLVREYRQRLTGEVSTAVTESKICSEIAELLKLHYIRTRDIAKASRFLYGDNAEDIQLYFNYTGGPAEVKMPQFEAAFHATKFCDTLKFVAFPSSVSVVKDSSLASNISAKRAAGFGRRDMEFFAKWLQRKGVKHIMSMQVYDFNPCHSDESIGAVLQRFQIEDLDWRKIDLDPRTVQKACNEVRSLILWWSGNNTTLRAWSEPTGLPALLYLKRIRICLPREIQAADSMACVENNIAEFRKRLQGSLDAETGDIKSANHDAINASVEGNDEKGLLSASASSLVIPGTNAIVSHLSENNGGEFAGLLGVLSRVDEDESSVATALAAGIISILICCYKLIASSKELEYGSVAYKEAQRNLSYVMQPAGMKTVIKNLGDLTEDRVVQVWQRLDPVSRVLGDKYQSLEEKIDQLVTLTRQLALGLRDRG</sequence>
<dbReference type="InterPro" id="IPR036770">
    <property type="entry name" value="Ankyrin_rpt-contain_sf"/>
</dbReference>
<organism evidence="2 3">
    <name type="scientific">Diaporthe australafricana</name>
    <dbReference type="NCBI Taxonomy" id="127596"/>
    <lineage>
        <taxon>Eukaryota</taxon>
        <taxon>Fungi</taxon>
        <taxon>Dikarya</taxon>
        <taxon>Ascomycota</taxon>
        <taxon>Pezizomycotina</taxon>
        <taxon>Sordariomycetes</taxon>
        <taxon>Sordariomycetidae</taxon>
        <taxon>Diaporthales</taxon>
        <taxon>Diaporthaceae</taxon>
        <taxon>Diaporthe</taxon>
    </lineage>
</organism>
<proteinExistence type="predicted"/>
<gene>
    <name evidence="2" type="ORF">Daus18300_000475</name>
</gene>
<name>A0ABR3Y4W0_9PEZI</name>
<evidence type="ECO:0000313" key="3">
    <source>
        <dbReference type="Proteomes" id="UP001583177"/>
    </source>
</evidence>
<evidence type="ECO:0000256" key="1">
    <source>
        <dbReference type="SAM" id="MobiDB-lite"/>
    </source>
</evidence>
<evidence type="ECO:0008006" key="4">
    <source>
        <dbReference type="Google" id="ProtNLM"/>
    </source>
</evidence>
<feature type="region of interest" description="Disordered" evidence="1">
    <location>
        <begin position="1"/>
        <end position="42"/>
    </location>
</feature>
<comment type="caution">
    <text evidence="2">The sequence shown here is derived from an EMBL/GenBank/DDBJ whole genome shotgun (WGS) entry which is preliminary data.</text>
</comment>
<reference evidence="2 3" key="1">
    <citation type="journal article" date="2024" name="IMA Fungus">
        <title>IMA Genome - F19 : A genome assembly and annotation guide to empower mycologists, including annotated draft genome sequences of Ceratocystis pirilliformis, Diaporthe australafricana, Fusarium ophioides, Paecilomyces lecythidis, and Sporothrix stenoceras.</title>
        <authorList>
            <person name="Aylward J."/>
            <person name="Wilson A.M."/>
            <person name="Visagie C.M."/>
            <person name="Spraker J."/>
            <person name="Barnes I."/>
            <person name="Buitendag C."/>
            <person name="Ceriani C."/>
            <person name="Del Mar Angel L."/>
            <person name="du Plessis D."/>
            <person name="Fuchs T."/>
            <person name="Gasser K."/>
            <person name="Kramer D."/>
            <person name="Li W."/>
            <person name="Munsamy K."/>
            <person name="Piso A."/>
            <person name="Price J.L."/>
            <person name="Sonnekus B."/>
            <person name="Thomas C."/>
            <person name="van der Nest A."/>
            <person name="van Dijk A."/>
            <person name="van Heerden A."/>
            <person name="van Vuuren N."/>
            <person name="Yilmaz N."/>
            <person name="Duong T.A."/>
            <person name="van der Merwe N.A."/>
            <person name="Wingfield M.J."/>
            <person name="Wingfield B.D."/>
        </authorList>
    </citation>
    <scope>NUCLEOTIDE SEQUENCE [LARGE SCALE GENOMIC DNA]</scope>
    <source>
        <strain evidence="2 3">CMW 18300</strain>
    </source>
</reference>
<feature type="compositionally biased region" description="Acidic residues" evidence="1">
    <location>
        <begin position="1"/>
        <end position="32"/>
    </location>
</feature>
<dbReference type="Gene3D" id="1.25.40.20">
    <property type="entry name" value="Ankyrin repeat-containing domain"/>
    <property type="match status" value="1"/>
</dbReference>
<protein>
    <recommendedName>
        <fullName evidence="4">Ankyrin repeat protein</fullName>
    </recommendedName>
</protein>
<accession>A0ABR3Y4W0</accession>
<dbReference type="Proteomes" id="UP001583177">
    <property type="component" value="Unassembled WGS sequence"/>
</dbReference>
<keyword evidence="3" id="KW-1185">Reference proteome</keyword>